<evidence type="ECO:0000313" key="4">
    <source>
        <dbReference type="EMBL" id="QBK26684.1"/>
    </source>
</evidence>
<dbReference type="PANTHER" id="PTHR30023:SF0">
    <property type="entry name" value="PENICILLIN-SENSITIVE CARBOXYPEPTIDASE A"/>
    <property type="match status" value="1"/>
</dbReference>
<reference evidence="4 5" key="1">
    <citation type="submission" date="2019-02" db="EMBL/GenBank/DDBJ databases">
        <title>Ureibacillus thermophilus.</title>
        <authorList>
            <person name="Sunny J.S."/>
            <person name="Natarajan A."/>
            <person name="Saleena L.M."/>
        </authorList>
    </citation>
    <scope>NUCLEOTIDE SEQUENCE [LARGE SCALE GENOMIC DNA]</scope>
    <source>
        <strain evidence="4 5">LM102</strain>
    </source>
</reference>
<name>A0A4P6UU36_9BACL</name>
<proteinExistence type="inferred from homology"/>
<dbReference type="Gene3D" id="3.40.710.10">
    <property type="entry name" value="DD-peptidase/beta-lactamase superfamily"/>
    <property type="match status" value="1"/>
</dbReference>
<comment type="similarity">
    <text evidence="1">Belongs to the peptidase S13 family.</text>
</comment>
<evidence type="ECO:0000256" key="1">
    <source>
        <dbReference type="ARBA" id="ARBA00006096"/>
    </source>
</evidence>
<evidence type="ECO:0000256" key="2">
    <source>
        <dbReference type="ARBA" id="ARBA00022801"/>
    </source>
</evidence>
<dbReference type="AlphaFoldDB" id="A0A4P6UU36"/>
<evidence type="ECO:0000313" key="5">
    <source>
        <dbReference type="Proteomes" id="UP000291151"/>
    </source>
</evidence>
<dbReference type="PANTHER" id="PTHR30023">
    <property type="entry name" value="D-ALANYL-D-ALANINE CARBOXYPEPTIDASE"/>
    <property type="match status" value="1"/>
</dbReference>
<dbReference type="InterPro" id="IPR012338">
    <property type="entry name" value="Beta-lactam/transpept-like"/>
</dbReference>
<keyword evidence="3" id="KW-0732">Signal</keyword>
<protein>
    <recommendedName>
        <fullName evidence="6">D-alanyl-D-alanine carboxypeptidase/D-alanyl-D-alanine-endopeptidase</fullName>
    </recommendedName>
</protein>
<sequence>MLLFLFFISFSCCFAFSHTYAASLDSTIQQKLGSSNVSVSVRSVDNGEIIYQKNGDTPIKPASTLKLLTASAALDVLGSDYRFHTYFYIDGEIKNKTLNGNIYIYGTEDSTFGKNDFQTFAKVLKSKKGKMVCFLDGKSKTIKNSGD</sequence>
<dbReference type="InterPro" id="IPR000667">
    <property type="entry name" value="Peptidase_S13"/>
</dbReference>
<dbReference type="GO" id="GO:0000270">
    <property type="term" value="P:peptidoglycan metabolic process"/>
    <property type="evidence" value="ECO:0007669"/>
    <property type="project" value="TreeGrafter"/>
</dbReference>
<evidence type="ECO:0008006" key="6">
    <source>
        <dbReference type="Google" id="ProtNLM"/>
    </source>
</evidence>
<dbReference type="Pfam" id="PF02113">
    <property type="entry name" value="Peptidase_S13"/>
    <property type="match status" value="1"/>
</dbReference>
<keyword evidence="5" id="KW-1185">Reference proteome</keyword>
<dbReference type="KEGG" id="uth:DKZ56_12995"/>
<keyword evidence="2" id="KW-0378">Hydrolase</keyword>
<organism evidence="4 5">
    <name type="scientific">Ureibacillus thermophilus</name>
    <dbReference type="NCBI Taxonomy" id="367743"/>
    <lineage>
        <taxon>Bacteria</taxon>
        <taxon>Bacillati</taxon>
        <taxon>Bacillota</taxon>
        <taxon>Bacilli</taxon>
        <taxon>Bacillales</taxon>
        <taxon>Caryophanaceae</taxon>
        <taxon>Ureibacillus</taxon>
    </lineage>
</organism>
<feature type="signal peptide" evidence="3">
    <location>
        <begin position="1"/>
        <end position="21"/>
    </location>
</feature>
<dbReference type="Proteomes" id="UP000291151">
    <property type="component" value="Chromosome"/>
</dbReference>
<dbReference type="EMBL" id="CP036528">
    <property type="protein sequence ID" value="QBK26684.1"/>
    <property type="molecule type" value="Genomic_DNA"/>
</dbReference>
<dbReference type="GO" id="GO:0004185">
    <property type="term" value="F:serine-type carboxypeptidase activity"/>
    <property type="evidence" value="ECO:0007669"/>
    <property type="project" value="InterPro"/>
</dbReference>
<feature type="chain" id="PRO_5020864583" description="D-alanyl-D-alanine carboxypeptidase/D-alanyl-D-alanine-endopeptidase" evidence="3">
    <location>
        <begin position="22"/>
        <end position="147"/>
    </location>
</feature>
<dbReference type="SUPFAM" id="SSF56601">
    <property type="entry name" value="beta-lactamase/transpeptidase-like"/>
    <property type="match status" value="1"/>
</dbReference>
<accession>A0A4P6UU36</accession>
<gene>
    <name evidence="4" type="ORF">DKZ56_12995</name>
</gene>
<dbReference type="GO" id="GO:0006508">
    <property type="term" value="P:proteolysis"/>
    <property type="evidence" value="ECO:0007669"/>
    <property type="project" value="InterPro"/>
</dbReference>
<evidence type="ECO:0000256" key="3">
    <source>
        <dbReference type="SAM" id="SignalP"/>
    </source>
</evidence>
<dbReference type="Gene3D" id="3.50.80.20">
    <property type="entry name" value="D-Ala-D-Ala carboxypeptidase C, peptidase S13"/>
    <property type="match status" value="1"/>
</dbReference>